<dbReference type="EMBL" id="BMEO01000017">
    <property type="protein sequence ID" value="GGG02486.1"/>
    <property type="molecule type" value="Genomic_DNA"/>
</dbReference>
<evidence type="ECO:0000313" key="1">
    <source>
        <dbReference type="EMBL" id="GGG02486.1"/>
    </source>
</evidence>
<comment type="caution">
    <text evidence="1">The sequence shown here is derived from an EMBL/GenBank/DDBJ whole genome shotgun (WGS) entry which is preliminary data.</text>
</comment>
<keyword evidence="2" id="KW-1185">Reference proteome</keyword>
<sequence>MPGSDRDAHGCMASAGYSWCPRTVQCERPWELAEEHGFDITEEAYQAFCQQGD</sequence>
<dbReference type="AlphaFoldDB" id="A0A917FUG7"/>
<proteinExistence type="predicted"/>
<organism evidence="1 2">
    <name type="scientific">Marinicella pacifica</name>
    <dbReference type="NCBI Taxonomy" id="1171543"/>
    <lineage>
        <taxon>Bacteria</taxon>
        <taxon>Pseudomonadati</taxon>
        <taxon>Pseudomonadota</taxon>
        <taxon>Gammaproteobacteria</taxon>
        <taxon>Lysobacterales</taxon>
        <taxon>Marinicellaceae</taxon>
        <taxon>Marinicella</taxon>
    </lineage>
</organism>
<name>A0A917FUG7_9GAMM</name>
<dbReference type="Proteomes" id="UP000605253">
    <property type="component" value="Unassembled WGS sequence"/>
</dbReference>
<evidence type="ECO:0000313" key="2">
    <source>
        <dbReference type="Proteomes" id="UP000605253"/>
    </source>
</evidence>
<protein>
    <submittedName>
        <fullName evidence="1">Uncharacterized protein</fullName>
    </submittedName>
</protein>
<accession>A0A917FUG7</accession>
<gene>
    <name evidence="1" type="ORF">GCM10011365_24590</name>
</gene>
<reference evidence="1" key="1">
    <citation type="journal article" date="2014" name="Int. J. Syst. Evol. Microbiol.">
        <title>Complete genome sequence of Corynebacterium casei LMG S-19264T (=DSM 44701T), isolated from a smear-ripened cheese.</title>
        <authorList>
            <consortium name="US DOE Joint Genome Institute (JGI-PGF)"/>
            <person name="Walter F."/>
            <person name="Albersmeier A."/>
            <person name="Kalinowski J."/>
            <person name="Ruckert C."/>
        </authorList>
    </citation>
    <scope>NUCLEOTIDE SEQUENCE</scope>
    <source>
        <strain evidence="1">CGMCC 1.12181</strain>
    </source>
</reference>
<reference evidence="1" key="2">
    <citation type="submission" date="2020-09" db="EMBL/GenBank/DDBJ databases">
        <authorList>
            <person name="Sun Q."/>
            <person name="Zhou Y."/>
        </authorList>
    </citation>
    <scope>NUCLEOTIDE SEQUENCE</scope>
    <source>
        <strain evidence="1">CGMCC 1.12181</strain>
    </source>
</reference>